<comment type="caution">
    <text evidence="1">The sequence shown here is derived from an EMBL/GenBank/DDBJ whole genome shotgun (WGS) entry which is preliminary data.</text>
</comment>
<name>A0ACC3YBK9_COLTU</name>
<dbReference type="Proteomes" id="UP000805649">
    <property type="component" value="Unassembled WGS sequence"/>
</dbReference>
<evidence type="ECO:0000313" key="2">
    <source>
        <dbReference type="Proteomes" id="UP000805649"/>
    </source>
</evidence>
<keyword evidence="2" id="KW-1185">Reference proteome</keyword>
<dbReference type="EMBL" id="VUJX02000022">
    <property type="protein sequence ID" value="KAL0929218.1"/>
    <property type="molecule type" value="Genomic_DNA"/>
</dbReference>
<proteinExistence type="predicted"/>
<evidence type="ECO:0000313" key="1">
    <source>
        <dbReference type="EMBL" id="KAL0929218.1"/>
    </source>
</evidence>
<accession>A0ACC3YBK9</accession>
<reference evidence="1 2" key="1">
    <citation type="journal article" date="2020" name="Phytopathology">
        <title>Genome Sequence Resources of Colletotrichum truncatum, C. plurivorum, C. musicola, and C. sojae: Four Species Pathogenic to Soybean (Glycine max).</title>
        <authorList>
            <person name="Rogerio F."/>
            <person name="Boufleur T.R."/>
            <person name="Ciampi-Guillardi M."/>
            <person name="Sukno S.A."/>
            <person name="Thon M.R."/>
            <person name="Massola Junior N.S."/>
            <person name="Baroncelli R."/>
        </authorList>
    </citation>
    <scope>NUCLEOTIDE SEQUENCE [LARGE SCALE GENOMIC DNA]</scope>
    <source>
        <strain evidence="1 2">CMES1059</strain>
    </source>
</reference>
<gene>
    <name evidence="1" type="ORF">CTRU02_215828</name>
</gene>
<sequence length="161" mass="17283">MVGVLTVGGIILVPVVVTVYASFARRSGVSLGLIGQPPGTLSDSFSALDRWEIELETLGNPGITSRASTLARMDASELVTHYKDVTSRLEAIHASIAHLTNECQLLGQQVSEVSLVLSFQRTFEVRRIPPGLAHINFTPIVCPPSGHSNESNSTTQDSNTR</sequence>
<protein>
    <submittedName>
        <fullName evidence="1">Uncharacterized protein</fullName>
    </submittedName>
</protein>
<organism evidence="1 2">
    <name type="scientific">Colletotrichum truncatum</name>
    <name type="common">Anthracnose fungus</name>
    <name type="synonym">Colletotrichum capsici</name>
    <dbReference type="NCBI Taxonomy" id="5467"/>
    <lineage>
        <taxon>Eukaryota</taxon>
        <taxon>Fungi</taxon>
        <taxon>Dikarya</taxon>
        <taxon>Ascomycota</taxon>
        <taxon>Pezizomycotina</taxon>
        <taxon>Sordariomycetes</taxon>
        <taxon>Hypocreomycetidae</taxon>
        <taxon>Glomerellales</taxon>
        <taxon>Glomerellaceae</taxon>
        <taxon>Colletotrichum</taxon>
        <taxon>Colletotrichum truncatum species complex</taxon>
    </lineage>
</organism>